<dbReference type="InterPro" id="IPR016047">
    <property type="entry name" value="M23ase_b-sheet_dom"/>
</dbReference>
<dbReference type="Gene3D" id="2.70.70.10">
    <property type="entry name" value="Glucose Permease (Domain IIA)"/>
    <property type="match status" value="1"/>
</dbReference>
<keyword evidence="1" id="KW-0175">Coiled coil</keyword>
<feature type="domain" description="M23ase beta-sheet core" evidence="3">
    <location>
        <begin position="289"/>
        <end position="382"/>
    </location>
</feature>
<dbReference type="CDD" id="cd12797">
    <property type="entry name" value="M23_peptidase"/>
    <property type="match status" value="1"/>
</dbReference>
<keyword evidence="5" id="KW-1185">Reference proteome</keyword>
<evidence type="ECO:0000313" key="5">
    <source>
        <dbReference type="Proteomes" id="UP001477672"/>
    </source>
</evidence>
<feature type="coiled-coil region" evidence="1">
    <location>
        <begin position="165"/>
        <end position="241"/>
    </location>
</feature>
<dbReference type="Gene3D" id="6.10.250.3150">
    <property type="match status" value="1"/>
</dbReference>
<evidence type="ECO:0000313" key="4">
    <source>
        <dbReference type="EMBL" id="MEQ2519017.1"/>
    </source>
</evidence>
<proteinExistence type="predicted"/>
<feature type="coiled-coil region" evidence="1">
    <location>
        <begin position="35"/>
        <end position="104"/>
    </location>
</feature>
<accession>A0ABV1GBG4</accession>
<sequence length="390" mass="43030">MEKRKWIVRAVCILLTVLMAASVLGPLAYTAYADEETPKEKLDRIQQELQDLEDKIEDTKDDISKQQELKQYYQQQSNTLKAQIEALSAQIADTEATLKAKQEELGNKILEVEQSKADFEDRLVAMYEMSRQSNLSILLGIDDFSEMLRFGENLQAISTNDTRIIQNLKNEQAELEAQKAEVETLLSDLNTQNEQLNASMQQYQQSVQQADAAISAEEAALDAQSEEYKQKQQEYKAAQQEWAAWAGSNTGNSYVLGDGTGQFAWPIPGYTTLSSDFGTVRYIYGVKDVHRGMDVPAPAGTPIYAAADGVVSTKAHWSYGTCVKISHSPSLVTIYGHMSARAAGITDGVFVTKGQLIGYVGSTGNSTGNHLHFEVNVNGTPVSAWPYLSS</sequence>
<gene>
    <name evidence="4" type="ORF">WMO24_00975</name>
</gene>
<dbReference type="PANTHER" id="PTHR21666">
    <property type="entry name" value="PEPTIDASE-RELATED"/>
    <property type="match status" value="1"/>
</dbReference>
<dbReference type="InterPro" id="IPR050570">
    <property type="entry name" value="Cell_wall_metabolism_enzyme"/>
</dbReference>
<dbReference type="Pfam" id="PF01551">
    <property type="entry name" value="Peptidase_M23"/>
    <property type="match status" value="1"/>
</dbReference>
<dbReference type="Proteomes" id="UP001477672">
    <property type="component" value="Unassembled WGS sequence"/>
</dbReference>
<dbReference type="SUPFAM" id="SSF51261">
    <property type="entry name" value="Duplicated hybrid motif"/>
    <property type="match status" value="1"/>
</dbReference>
<dbReference type="EMBL" id="JBBMFA010000032">
    <property type="protein sequence ID" value="MEQ2519017.1"/>
    <property type="molecule type" value="Genomic_DNA"/>
</dbReference>
<protein>
    <submittedName>
        <fullName evidence="4">Peptidoglycan DD-metalloendopeptidase family protein</fullName>
    </submittedName>
</protein>
<organism evidence="4 5">
    <name type="scientific">Ruthenibacterium intestinale</name>
    <dbReference type="NCBI Taxonomy" id="3133163"/>
    <lineage>
        <taxon>Bacteria</taxon>
        <taxon>Bacillati</taxon>
        <taxon>Bacillota</taxon>
        <taxon>Clostridia</taxon>
        <taxon>Eubacteriales</taxon>
        <taxon>Oscillospiraceae</taxon>
        <taxon>Ruthenibacterium</taxon>
    </lineage>
</organism>
<keyword evidence="2" id="KW-0732">Signal</keyword>
<dbReference type="PANTHER" id="PTHR21666:SF270">
    <property type="entry name" value="MUREIN HYDROLASE ACTIVATOR ENVC"/>
    <property type="match status" value="1"/>
</dbReference>
<evidence type="ECO:0000256" key="2">
    <source>
        <dbReference type="SAM" id="SignalP"/>
    </source>
</evidence>
<feature type="chain" id="PRO_5046042728" evidence="2">
    <location>
        <begin position="34"/>
        <end position="390"/>
    </location>
</feature>
<reference evidence="4 5" key="1">
    <citation type="submission" date="2024-03" db="EMBL/GenBank/DDBJ databases">
        <title>Human intestinal bacterial collection.</title>
        <authorList>
            <person name="Pauvert C."/>
            <person name="Hitch T.C.A."/>
            <person name="Clavel T."/>
        </authorList>
    </citation>
    <scope>NUCLEOTIDE SEQUENCE [LARGE SCALE GENOMIC DNA]</scope>
    <source>
        <strain evidence="4 5">CLA-JM-H11</strain>
    </source>
</reference>
<feature type="signal peptide" evidence="2">
    <location>
        <begin position="1"/>
        <end position="33"/>
    </location>
</feature>
<evidence type="ECO:0000259" key="3">
    <source>
        <dbReference type="Pfam" id="PF01551"/>
    </source>
</evidence>
<dbReference type="InterPro" id="IPR011055">
    <property type="entry name" value="Dup_hybrid_motif"/>
</dbReference>
<evidence type="ECO:0000256" key="1">
    <source>
        <dbReference type="SAM" id="Coils"/>
    </source>
</evidence>
<comment type="caution">
    <text evidence="4">The sequence shown here is derived from an EMBL/GenBank/DDBJ whole genome shotgun (WGS) entry which is preliminary data.</text>
</comment>
<name>A0ABV1GBG4_9FIRM</name>
<dbReference type="RefSeq" id="WP_349214225.1">
    <property type="nucleotide sequence ID" value="NZ_JBBMFA010000032.1"/>
</dbReference>